<reference evidence="2 3" key="1">
    <citation type="submission" date="2011-02" db="EMBL/GenBank/DDBJ databases">
        <title>The Genome Sequence of Sphaeroforma arctica JP610.</title>
        <authorList>
            <consortium name="The Broad Institute Genome Sequencing Platform"/>
            <person name="Russ C."/>
            <person name="Cuomo C."/>
            <person name="Young S.K."/>
            <person name="Zeng Q."/>
            <person name="Gargeya S."/>
            <person name="Alvarado L."/>
            <person name="Berlin A."/>
            <person name="Chapman S.B."/>
            <person name="Chen Z."/>
            <person name="Freedman E."/>
            <person name="Gellesch M."/>
            <person name="Goldberg J."/>
            <person name="Griggs A."/>
            <person name="Gujja S."/>
            <person name="Heilman E."/>
            <person name="Heiman D."/>
            <person name="Howarth C."/>
            <person name="Mehta T."/>
            <person name="Neiman D."/>
            <person name="Pearson M."/>
            <person name="Roberts A."/>
            <person name="Saif S."/>
            <person name="Shea T."/>
            <person name="Shenoy N."/>
            <person name="Sisk P."/>
            <person name="Stolte C."/>
            <person name="Sykes S."/>
            <person name="White J."/>
            <person name="Yandava C."/>
            <person name="Burger G."/>
            <person name="Gray M.W."/>
            <person name="Holland P.W.H."/>
            <person name="King N."/>
            <person name="Lang F.B.F."/>
            <person name="Roger A.J."/>
            <person name="Ruiz-Trillo I."/>
            <person name="Haas B."/>
            <person name="Nusbaum C."/>
            <person name="Birren B."/>
        </authorList>
    </citation>
    <scope>NUCLEOTIDE SEQUENCE [LARGE SCALE GENOMIC DNA]</scope>
    <source>
        <strain evidence="2 3">JP610</strain>
    </source>
</reference>
<gene>
    <name evidence="2" type="ORF">SARC_09482</name>
</gene>
<dbReference type="Proteomes" id="UP000054560">
    <property type="component" value="Unassembled WGS sequence"/>
</dbReference>
<feature type="region of interest" description="Disordered" evidence="1">
    <location>
        <begin position="129"/>
        <end position="149"/>
    </location>
</feature>
<organism evidence="2 3">
    <name type="scientific">Sphaeroforma arctica JP610</name>
    <dbReference type="NCBI Taxonomy" id="667725"/>
    <lineage>
        <taxon>Eukaryota</taxon>
        <taxon>Ichthyosporea</taxon>
        <taxon>Ichthyophonida</taxon>
        <taxon>Sphaeroforma</taxon>
    </lineage>
</organism>
<evidence type="ECO:0000256" key="1">
    <source>
        <dbReference type="SAM" id="MobiDB-lite"/>
    </source>
</evidence>
<evidence type="ECO:0000313" key="3">
    <source>
        <dbReference type="Proteomes" id="UP000054560"/>
    </source>
</evidence>
<accession>A0A0L0FMV2</accession>
<feature type="compositionally biased region" description="Polar residues" evidence="1">
    <location>
        <begin position="129"/>
        <end position="148"/>
    </location>
</feature>
<evidence type="ECO:0000313" key="2">
    <source>
        <dbReference type="EMBL" id="KNC78074.1"/>
    </source>
</evidence>
<dbReference type="RefSeq" id="XP_014151976.1">
    <property type="nucleotide sequence ID" value="XM_014296501.1"/>
</dbReference>
<name>A0A0L0FMV2_9EUKA</name>
<keyword evidence="3" id="KW-1185">Reference proteome</keyword>
<sequence length="167" mass="17629">MSAALPTCSFTCQNPGHPGHPGHPRYFGTVESSDLLTDRNTREFQLGTSLCVGRGVDGLIIGLVWCHQLSHGLACVGTSVRAVPSPSRARVTTQNSRQRSTSLASEDGVVGFVLPAVCVESQVLYSSHQPQTSSPTCHPTVNTSSSSVPLDEPDVAHCSTRVSVGRC</sequence>
<protein>
    <submittedName>
        <fullName evidence="2">Uncharacterized protein</fullName>
    </submittedName>
</protein>
<dbReference type="EMBL" id="KQ242564">
    <property type="protein sequence ID" value="KNC78074.1"/>
    <property type="molecule type" value="Genomic_DNA"/>
</dbReference>
<dbReference type="AlphaFoldDB" id="A0A0L0FMV2"/>
<proteinExistence type="predicted"/>
<dbReference type="GeneID" id="25909986"/>